<keyword evidence="8" id="KW-1003">Cell membrane</keyword>
<evidence type="ECO:0000256" key="15">
    <source>
        <dbReference type="ARBA" id="ARBA00023136"/>
    </source>
</evidence>
<evidence type="ECO:0000256" key="7">
    <source>
        <dbReference type="ARBA" id="ARBA00019373"/>
    </source>
</evidence>
<evidence type="ECO:0000256" key="17">
    <source>
        <dbReference type="ARBA" id="ARBA00023264"/>
    </source>
</evidence>
<dbReference type="AlphaFoldDB" id="A0A6N0HQJ3"/>
<dbReference type="UniPathway" id="UPA00557">
    <property type="reaction ID" value="UER00614"/>
</dbReference>
<evidence type="ECO:0000313" key="20">
    <source>
        <dbReference type="EMBL" id="QKQ24605.1"/>
    </source>
</evidence>
<keyword evidence="14" id="KW-0443">Lipid metabolism</keyword>
<dbReference type="EMBL" id="CP054490">
    <property type="protein sequence ID" value="QKQ24605.1"/>
    <property type="molecule type" value="Genomic_DNA"/>
</dbReference>
<dbReference type="PANTHER" id="PTHR46382:SF1">
    <property type="entry name" value="PHOSPHATIDATE CYTIDYLYLTRANSFERASE"/>
    <property type="match status" value="1"/>
</dbReference>
<dbReference type="PANTHER" id="PTHR46382">
    <property type="entry name" value="PHOSPHATIDATE CYTIDYLYLTRANSFERASE"/>
    <property type="match status" value="1"/>
</dbReference>
<evidence type="ECO:0000256" key="5">
    <source>
        <dbReference type="ARBA" id="ARBA00010185"/>
    </source>
</evidence>
<dbReference type="EC" id="2.7.7.41" evidence="6 18"/>
<organism evidence="20 21">
    <name type="scientific">Candidatus Ruthia endofausta</name>
    <dbReference type="NCBI Taxonomy" id="2738852"/>
    <lineage>
        <taxon>Bacteria</taxon>
        <taxon>Pseudomonadati</taxon>
        <taxon>Pseudomonadota</taxon>
        <taxon>Gammaproteobacteria</taxon>
        <taxon>Candidatus Pseudothioglobaceae</taxon>
        <taxon>Candidatus Ruthturnera</taxon>
    </lineage>
</organism>
<evidence type="ECO:0000256" key="2">
    <source>
        <dbReference type="ARBA" id="ARBA00004651"/>
    </source>
</evidence>
<feature type="transmembrane region" description="Helical" evidence="19">
    <location>
        <begin position="135"/>
        <end position="155"/>
    </location>
</feature>
<evidence type="ECO:0000256" key="3">
    <source>
        <dbReference type="ARBA" id="ARBA00005119"/>
    </source>
</evidence>
<keyword evidence="13 19" id="KW-1133">Transmembrane helix</keyword>
<keyword evidence="11 18" id="KW-0812">Transmembrane</keyword>
<evidence type="ECO:0000256" key="10">
    <source>
        <dbReference type="ARBA" id="ARBA00022679"/>
    </source>
</evidence>
<evidence type="ECO:0000256" key="19">
    <source>
        <dbReference type="SAM" id="Phobius"/>
    </source>
</evidence>
<evidence type="ECO:0000256" key="12">
    <source>
        <dbReference type="ARBA" id="ARBA00022695"/>
    </source>
</evidence>
<feature type="transmembrane region" description="Helical" evidence="19">
    <location>
        <begin position="108"/>
        <end position="129"/>
    </location>
</feature>
<comment type="catalytic activity">
    <reaction evidence="1 18">
        <text>a 1,2-diacyl-sn-glycero-3-phosphate + CTP + H(+) = a CDP-1,2-diacyl-sn-glycerol + diphosphate</text>
        <dbReference type="Rhea" id="RHEA:16229"/>
        <dbReference type="ChEBI" id="CHEBI:15378"/>
        <dbReference type="ChEBI" id="CHEBI:33019"/>
        <dbReference type="ChEBI" id="CHEBI:37563"/>
        <dbReference type="ChEBI" id="CHEBI:58332"/>
        <dbReference type="ChEBI" id="CHEBI:58608"/>
        <dbReference type="EC" id="2.7.7.41"/>
    </reaction>
</comment>
<dbReference type="KEGG" id="reo:HUE58_05770"/>
<feature type="transmembrane region" description="Helical" evidence="19">
    <location>
        <begin position="75"/>
        <end position="96"/>
    </location>
</feature>
<evidence type="ECO:0000256" key="8">
    <source>
        <dbReference type="ARBA" id="ARBA00022475"/>
    </source>
</evidence>
<comment type="pathway">
    <text evidence="4">Lipid metabolism.</text>
</comment>
<feature type="transmembrane region" description="Helical" evidence="19">
    <location>
        <begin position="5"/>
        <end position="21"/>
    </location>
</feature>
<gene>
    <name evidence="20" type="ORF">HUE58_05770</name>
</gene>
<keyword evidence="12 18" id="KW-0548">Nucleotidyltransferase</keyword>
<evidence type="ECO:0000256" key="4">
    <source>
        <dbReference type="ARBA" id="ARBA00005189"/>
    </source>
</evidence>
<keyword evidence="15 19" id="KW-0472">Membrane</keyword>
<dbReference type="Pfam" id="PF01148">
    <property type="entry name" value="CTP_transf_1"/>
    <property type="match status" value="1"/>
</dbReference>
<comment type="similarity">
    <text evidence="5 18">Belongs to the CDS family.</text>
</comment>
<evidence type="ECO:0000256" key="6">
    <source>
        <dbReference type="ARBA" id="ARBA00012487"/>
    </source>
</evidence>
<dbReference type="GO" id="GO:0004605">
    <property type="term" value="F:phosphatidate cytidylyltransferase activity"/>
    <property type="evidence" value="ECO:0007669"/>
    <property type="project" value="UniProtKB-EC"/>
</dbReference>
<keyword evidence="9" id="KW-0444">Lipid biosynthesis</keyword>
<evidence type="ECO:0000256" key="16">
    <source>
        <dbReference type="ARBA" id="ARBA00023209"/>
    </source>
</evidence>
<dbReference type="Proteomes" id="UP000509429">
    <property type="component" value="Chromosome"/>
</dbReference>
<feature type="transmembrane region" description="Helical" evidence="19">
    <location>
        <begin position="176"/>
        <end position="196"/>
    </location>
</feature>
<dbReference type="GO" id="GO:0016024">
    <property type="term" value="P:CDP-diacylglycerol biosynthetic process"/>
    <property type="evidence" value="ECO:0007669"/>
    <property type="project" value="UniProtKB-UniPathway"/>
</dbReference>
<proteinExistence type="inferred from homology"/>
<name>A0A6N0HQJ3_9GAMM</name>
<feature type="transmembrane region" description="Helical" evidence="19">
    <location>
        <begin position="52"/>
        <end position="69"/>
    </location>
</feature>
<evidence type="ECO:0000256" key="9">
    <source>
        <dbReference type="ARBA" id="ARBA00022516"/>
    </source>
</evidence>
<dbReference type="InterPro" id="IPR000374">
    <property type="entry name" value="PC_trans"/>
</dbReference>
<feature type="transmembrane region" description="Helical" evidence="19">
    <location>
        <begin position="202"/>
        <end position="222"/>
    </location>
</feature>
<evidence type="ECO:0000313" key="21">
    <source>
        <dbReference type="Proteomes" id="UP000509429"/>
    </source>
</evidence>
<protein>
    <recommendedName>
        <fullName evidence="7 18">Phosphatidate cytidylyltransferase</fullName>
        <ecNumber evidence="6 18">2.7.7.41</ecNumber>
    </recommendedName>
</protein>
<evidence type="ECO:0000256" key="18">
    <source>
        <dbReference type="RuleBase" id="RU003938"/>
    </source>
</evidence>
<sequence>MLIERVITALILAPLFVWAIFTMPNHYFAQLLLVFVVLGAWEFSRLIKFKRLVVRLLLVAGIVACALTIQNNTQVISFVFYLSILWWVVNLYWVLSYPNKTNLWFNPLIVRIISGVLLLVPMWIALITLQQQYGAEYFLLLMLIIWGTDSGAYFTGKAIGKRKLAPKVSPGKSIEGVIGGIGVALMVMVMFLQYQNIATNQYLSYLLLTIVVASVAVLGDLFESLFKRVSNIKDSGQIFPGHGGILDRIDSLTAAAPFFLLGLNLI</sequence>
<evidence type="ECO:0000256" key="13">
    <source>
        <dbReference type="ARBA" id="ARBA00022989"/>
    </source>
</evidence>
<keyword evidence="17" id="KW-1208">Phospholipid metabolism</keyword>
<dbReference type="PROSITE" id="PS01315">
    <property type="entry name" value="CDS"/>
    <property type="match status" value="1"/>
</dbReference>
<reference evidence="20 21" key="1">
    <citation type="submission" date="2020-05" db="EMBL/GenBank/DDBJ databases">
        <title>Horizontal transmission and recombination maintain forever young bacterial symbiont genomes.</title>
        <authorList>
            <person name="Russell S.L."/>
            <person name="Pepper-Tunick E."/>
            <person name="Svedberg J."/>
            <person name="Byrne A."/>
            <person name="Ruelas Castillo J."/>
            <person name="Vollmers C."/>
            <person name="Beinart R.A."/>
            <person name="Corbett-Detig R."/>
        </authorList>
    </citation>
    <scope>NUCLEOTIDE SEQUENCE [LARGE SCALE GENOMIC DNA]</scope>
    <source>
        <strain evidence="20">JDF_Ridge</strain>
    </source>
</reference>
<keyword evidence="16" id="KW-0594">Phospholipid biosynthesis</keyword>
<dbReference type="RefSeq" id="WP_174606041.1">
    <property type="nucleotide sequence ID" value="NZ_CP054490.1"/>
</dbReference>
<evidence type="ECO:0000256" key="11">
    <source>
        <dbReference type="ARBA" id="ARBA00022692"/>
    </source>
</evidence>
<keyword evidence="21" id="KW-1185">Reference proteome</keyword>
<feature type="transmembrane region" description="Helical" evidence="19">
    <location>
        <begin position="27"/>
        <end position="43"/>
    </location>
</feature>
<evidence type="ECO:0000256" key="1">
    <source>
        <dbReference type="ARBA" id="ARBA00001698"/>
    </source>
</evidence>
<comment type="pathway">
    <text evidence="3 18">Phospholipid metabolism; CDP-diacylglycerol biosynthesis; CDP-diacylglycerol from sn-glycerol 3-phosphate: step 3/3.</text>
</comment>
<keyword evidence="10 18" id="KW-0808">Transferase</keyword>
<accession>A0A6N0HQJ3</accession>
<comment type="subcellular location">
    <subcellularLocation>
        <location evidence="2">Cell membrane</location>
        <topology evidence="2">Multi-pass membrane protein</topology>
    </subcellularLocation>
</comment>
<dbReference type="GO" id="GO:0005886">
    <property type="term" value="C:plasma membrane"/>
    <property type="evidence" value="ECO:0007669"/>
    <property type="project" value="UniProtKB-SubCell"/>
</dbReference>
<evidence type="ECO:0000256" key="14">
    <source>
        <dbReference type="ARBA" id="ARBA00023098"/>
    </source>
</evidence>